<evidence type="ECO:0000256" key="1">
    <source>
        <dbReference type="SAM" id="MobiDB-lite"/>
    </source>
</evidence>
<keyword evidence="2" id="KW-1133">Transmembrane helix</keyword>
<feature type="signal peptide" evidence="3">
    <location>
        <begin position="1"/>
        <end position="23"/>
    </location>
</feature>
<evidence type="ECO:0000313" key="5">
    <source>
        <dbReference type="Proteomes" id="UP000597656"/>
    </source>
</evidence>
<evidence type="ECO:0000256" key="3">
    <source>
        <dbReference type="SAM" id="SignalP"/>
    </source>
</evidence>
<feature type="region of interest" description="Disordered" evidence="1">
    <location>
        <begin position="628"/>
        <end position="652"/>
    </location>
</feature>
<dbReference type="RefSeq" id="WP_189152736.1">
    <property type="nucleotide sequence ID" value="NZ_BMNC01000001.1"/>
</dbReference>
<gene>
    <name evidence="4" type="ORF">GCM10011609_03160</name>
</gene>
<feature type="compositionally biased region" description="Pro residues" evidence="1">
    <location>
        <begin position="630"/>
        <end position="650"/>
    </location>
</feature>
<keyword evidence="2" id="KW-0812">Transmembrane</keyword>
<feature type="chain" id="PRO_5045241375" evidence="3">
    <location>
        <begin position="24"/>
        <end position="687"/>
    </location>
</feature>
<dbReference type="EMBL" id="BMNC01000001">
    <property type="protein sequence ID" value="GGM70856.1"/>
    <property type="molecule type" value="Genomic_DNA"/>
</dbReference>
<comment type="caution">
    <text evidence="4">The sequence shown here is derived from an EMBL/GenBank/DDBJ whole genome shotgun (WGS) entry which is preliminary data.</text>
</comment>
<name>A0ABQ2HAX0_9PSEU</name>
<reference evidence="5" key="1">
    <citation type="journal article" date="2019" name="Int. J. Syst. Evol. Microbiol.">
        <title>The Global Catalogue of Microorganisms (GCM) 10K type strain sequencing project: providing services to taxonomists for standard genome sequencing and annotation.</title>
        <authorList>
            <consortium name="The Broad Institute Genomics Platform"/>
            <consortium name="The Broad Institute Genome Sequencing Center for Infectious Disease"/>
            <person name="Wu L."/>
            <person name="Ma J."/>
        </authorList>
    </citation>
    <scope>NUCLEOTIDE SEQUENCE [LARGE SCALE GENOMIC DNA]</scope>
    <source>
        <strain evidence="5">CGMCC 4.7319</strain>
    </source>
</reference>
<organism evidence="4 5">
    <name type="scientific">Lentzea pudingi</name>
    <dbReference type="NCBI Taxonomy" id="1789439"/>
    <lineage>
        <taxon>Bacteria</taxon>
        <taxon>Bacillati</taxon>
        <taxon>Actinomycetota</taxon>
        <taxon>Actinomycetes</taxon>
        <taxon>Pseudonocardiales</taxon>
        <taxon>Pseudonocardiaceae</taxon>
        <taxon>Lentzea</taxon>
    </lineage>
</organism>
<keyword evidence="3" id="KW-0732">Signal</keyword>
<evidence type="ECO:0000256" key="2">
    <source>
        <dbReference type="SAM" id="Phobius"/>
    </source>
</evidence>
<dbReference type="Proteomes" id="UP000597656">
    <property type="component" value="Unassembled WGS sequence"/>
</dbReference>
<proteinExistence type="predicted"/>
<keyword evidence="2" id="KW-0472">Membrane</keyword>
<keyword evidence="5" id="KW-1185">Reference proteome</keyword>
<sequence>MRVPILIAVVLLVPLLTPGPPVAAAEVWHTQFDEAVYGDVTVVGNSVLTCPTPEQAGPHPKYPPQSCVDALNRKGHGVSALNNGHRMSWTDVDDDPATFNSSRAQLGIPPGATVAYAKLGWAGSVTCRDGVTPSGTPRDPITFNGARVSPGKFVIDSPGELSHTDSAFYSAEADVTRALTSGIVTVGNVWAPQGFDCFGGWSLTVVWKFANATQAAPAKRHIAVHGGHVRLPTHKPVLTTPIAPTHPTGGVIRVGITAYEGDWATDGDQMLINGTAVGGRNAFVSSAQGATHPNNMSVDARTVTIGADTLKPGTKSAELAFKRAEDAFLVQSVAWSFPLPELTLAVTPENPAAHARGKVSQTATITNAGEAPATGVTVCRQQVGTIAAQATATRTCESTAADDDYPTTVAVSGTSLAGDPLAAQKASTVDVLHPALRATTTAEQMTALPGQAVKFTTTVTNTGDTPLHSLVARAGGGCDPMRGQLDPGASSTVDCTAPAGDESGPLTATVTAADRIGGKVEASASVQVKVIYPRLSISVAWSKDRARDGEVVTVTVTVGNPSDRAISDVEVSGEPAACRRSFPVLRPRERVTYTCQVTAPLNSRLTVSGAGASGAISESAVVRIESVNAPPQPQPDPEPPAPDAPAPPRPVAHVQQVSKPAVGGVAAIIGMIGMVVVAGALSGLGRR</sequence>
<protein>
    <submittedName>
        <fullName evidence="4">Uncharacterized protein</fullName>
    </submittedName>
</protein>
<accession>A0ABQ2HAX0</accession>
<evidence type="ECO:0000313" key="4">
    <source>
        <dbReference type="EMBL" id="GGM70856.1"/>
    </source>
</evidence>
<feature type="transmembrane region" description="Helical" evidence="2">
    <location>
        <begin position="661"/>
        <end position="684"/>
    </location>
</feature>